<proteinExistence type="predicted"/>
<evidence type="ECO:0000313" key="3">
    <source>
        <dbReference type="Proteomes" id="UP000242188"/>
    </source>
</evidence>
<keyword evidence="2" id="KW-0560">Oxidoreductase</keyword>
<dbReference type="EMBL" id="NEDP02004395">
    <property type="protein sequence ID" value="OWF45812.1"/>
    <property type="molecule type" value="Genomic_DNA"/>
</dbReference>
<accession>A0A210QAQ3</accession>
<comment type="caution">
    <text evidence="2">The sequence shown here is derived from an EMBL/GenBank/DDBJ whole genome shotgun (WGS) entry which is preliminary data.</text>
</comment>
<dbReference type="GO" id="GO:0051213">
    <property type="term" value="F:dioxygenase activity"/>
    <property type="evidence" value="ECO:0007669"/>
    <property type="project" value="UniProtKB-KW"/>
</dbReference>
<comment type="cofactor">
    <cofactor evidence="1">
        <name>Fe cation</name>
        <dbReference type="ChEBI" id="CHEBI:24875"/>
    </cofactor>
</comment>
<dbReference type="InterPro" id="IPR008775">
    <property type="entry name" value="Phytyl_CoA_dOase-like"/>
</dbReference>
<name>A0A210QAQ3_MIZYE</name>
<dbReference type="Proteomes" id="UP000242188">
    <property type="component" value="Unassembled WGS sequence"/>
</dbReference>
<protein>
    <submittedName>
        <fullName evidence="2">Phytanoyl-CoA dioxygenase</fullName>
    </submittedName>
</protein>
<sequence>MAGMTGVYNFTSDVFRVTADMKKNFDDKGYILVRGMFDGKEMANLRKVFEETDLITDHGLQVGDGTGKKTKIALWTHPGSDVSGMMARCEKVVNTCEDLLGKGEVYHYHGKLLYKDAFTGGAHLWHQDYGYWYRNTCLFPDLMTVFVAIDKCAKSNGCLQILPGSQKCGRIDHEMVAGQMTAKAERVAAIKNVCPLEYVEMEAGDALFFHSNLLHCSSANDSPDRRWAYLIAYNTRANNPLVPHHHAQYTPIQKVPDRAVAECTNYTDFTDKEFLEGHESKTSNFDKKET</sequence>
<evidence type="ECO:0000256" key="1">
    <source>
        <dbReference type="ARBA" id="ARBA00001962"/>
    </source>
</evidence>
<reference evidence="2 3" key="1">
    <citation type="journal article" date="2017" name="Nat. Ecol. Evol.">
        <title>Scallop genome provides insights into evolution of bilaterian karyotype and development.</title>
        <authorList>
            <person name="Wang S."/>
            <person name="Zhang J."/>
            <person name="Jiao W."/>
            <person name="Li J."/>
            <person name="Xun X."/>
            <person name="Sun Y."/>
            <person name="Guo X."/>
            <person name="Huan P."/>
            <person name="Dong B."/>
            <person name="Zhang L."/>
            <person name="Hu X."/>
            <person name="Sun X."/>
            <person name="Wang J."/>
            <person name="Zhao C."/>
            <person name="Wang Y."/>
            <person name="Wang D."/>
            <person name="Huang X."/>
            <person name="Wang R."/>
            <person name="Lv J."/>
            <person name="Li Y."/>
            <person name="Zhang Z."/>
            <person name="Liu B."/>
            <person name="Lu W."/>
            <person name="Hui Y."/>
            <person name="Liang J."/>
            <person name="Zhou Z."/>
            <person name="Hou R."/>
            <person name="Li X."/>
            <person name="Liu Y."/>
            <person name="Li H."/>
            <person name="Ning X."/>
            <person name="Lin Y."/>
            <person name="Zhao L."/>
            <person name="Xing Q."/>
            <person name="Dou J."/>
            <person name="Li Y."/>
            <person name="Mao J."/>
            <person name="Guo H."/>
            <person name="Dou H."/>
            <person name="Li T."/>
            <person name="Mu C."/>
            <person name="Jiang W."/>
            <person name="Fu Q."/>
            <person name="Fu X."/>
            <person name="Miao Y."/>
            <person name="Liu J."/>
            <person name="Yu Q."/>
            <person name="Li R."/>
            <person name="Liao H."/>
            <person name="Li X."/>
            <person name="Kong Y."/>
            <person name="Jiang Z."/>
            <person name="Chourrout D."/>
            <person name="Li R."/>
            <person name="Bao Z."/>
        </authorList>
    </citation>
    <scope>NUCLEOTIDE SEQUENCE [LARGE SCALE GENOMIC DNA]</scope>
    <source>
        <strain evidence="2 3">PY_sf001</strain>
    </source>
</reference>
<keyword evidence="2" id="KW-0223">Dioxygenase</keyword>
<gene>
    <name evidence="2" type="ORF">KP79_PYT03741</name>
</gene>
<dbReference type="AlphaFoldDB" id="A0A210QAQ3"/>
<dbReference type="Gene3D" id="2.60.120.620">
    <property type="entry name" value="q2cbj1_9rhob like domain"/>
    <property type="match status" value="1"/>
</dbReference>
<organism evidence="2 3">
    <name type="scientific">Mizuhopecten yessoensis</name>
    <name type="common">Japanese scallop</name>
    <name type="synonym">Patinopecten yessoensis</name>
    <dbReference type="NCBI Taxonomy" id="6573"/>
    <lineage>
        <taxon>Eukaryota</taxon>
        <taxon>Metazoa</taxon>
        <taxon>Spiralia</taxon>
        <taxon>Lophotrochozoa</taxon>
        <taxon>Mollusca</taxon>
        <taxon>Bivalvia</taxon>
        <taxon>Autobranchia</taxon>
        <taxon>Pteriomorphia</taxon>
        <taxon>Pectinida</taxon>
        <taxon>Pectinoidea</taxon>
        <taxon>Pectinidae</taxon>
        <taxon>Mizuhopecten</taxon>
    </lineage>
</organism>
<dbReference type="PANTHER" id="PTHR20883">
    <property type="entry name" value="PHYTANOYL-COA DIOXYGENASE DOMAIN CONTAINING 1"/>
    <property type="match status" value="1"/>
</dbReference>
<dbReference type="Pfam" id="PF05721">
    <property type="entry name" value="PhyH"/>
    <property type="match status" value="1"/>
</dbReference>
<dbReference type="SUPFAM" id="SSF51197">
    <property type="entry name" value="Clavaminate synthase-like"/>
    <property type="match status" value="1"/>
</dbReference>
<evidence type="ECO:0000313" key="2">
    <source>
        <dbReference type="EMBL" id="OWF45812.1"/>
    </source>
</evidence>
<dbReference type="OrthoDB" id="445007at2759"/>
<dbReference type="PANTHER" id="PTHR20883:SF51">
    <property type="entry name" value="PHYTANOYL-COA HYDROXYLASE"/>
    <property type="match status" value="1"/>
</dbReference>
<keyword evidence="3" id="KW-1185">Reference proteome</keyword>